<organism evidence="2 3">
    <name type="scientific">Friedmanniomyces simplex</name>
    <dbReference type="NCBI Taxonomy" id="329884"/>
    <lineage>
        <taxon>Eukaryota</taxon>
        <taxon>Fungi</taxon>
        <taxon>Dikarya</taxon>
        <taxon>Ascomycota</taxon>
        <taxon>Pezizomycotina</taxon>
        <taxon>Dothideomycetes</taxon>
        <taxon>Dothideomycetidae</taxon>
        <taxon>Mycosphaerellales</taxon>
        <taxon>Teratosphaeriaceae</taxon>
        <taxon>Friedmanniomyces</taxon>
    </lineage>
</organism>
<protein>
    <submittedName>
        <fullName evidence="2">Uncharacterized protein</fullName>
    </submittedName>
</protein>
<dbReference type="AlphaFoldDB" id="A0A4U0WRB2"/>
<evidence type="ECO:0000313" key="3">
    <source>
        <dbReference type="Proteomes" id="UP000309340"/>
    </source>
</evidence>
<name>A0A4U0WRB2_9PEZI</name>
<sequence>MAALLITAGLAIADKIDRKKQARKDKKALDEQRYRELQAETKGTTTTTTAGRRSSGGEGSDSDVEGGEGAQRRVRGGGDGDGDALRAPPSYEEAVGNDGRRPR</sequence>
<reference evidence="2 3" key="1">
    <citation type="submission" date="2017-03" db="EMBL/GenBank/DDBJ databases">
        <title>Genomes of endolithic fungi from Antarctica.</title>
        <authorList>
            <person name="Coleine C."/>
            <person name="Masonjones S."/>
            <person name="Stajich J.E."/>
        </authorList>
    </citation>
    <scope>NUCLEOTIDE SEQUENCE [LARGE SCALE GENOMIC DNA]</scope>
    <source>
        <strain evidence="2 3">CCFEE 5184</strain>
    </source>
</reference>
<feature type="compositionally biased region" description="Low complexity" evidence="1">
    <location>
        <begin position="40"/>
        <end position="53"/>
    </location>
</feature>
<dbReference type="EMBL" id="NAJQ01000859">
    <property type="protein sequence ID" value="TKA64205.1"/>
    <property type="molecule type" value="Genomic_DNA"/>
</dbReference>
<evidence type="ECO:0000256" key="1">
    <source>
        <dbReference type="SAM" id="MobiDB-lite"/>
    </source>
</evidence>
<feature type="compositionally biased region" description="Basic and acidic residues" evidence="1">
    <location>
        <begin position="27"/>
        <end position="39"/>
    </location>
</feature>
<dbReference type="Proteomes" id="UP000309340">
    <property type="component" value="Unassembled WGS sequence"/>
</dbReference>
<accession>A0A4U0WRB2</accession>
<feature type="region of interest" description="Disordered" evidence="1">
    <location>
        <begin position="18"/>
        <end position="103"/>
    </location>
</feature>
<evidence type="ECO:0000313" key="2">
    <source>
        <dbReference type="EMBL" id="TKA64205.1"/>
    </source>
</evidence>
<comment type="caution">
    <text evidence="2">The sequence shown here is derived from an EMBL/GenBank/DDBJ whole genome shotgun (WGS) entry which is preliminary data.</text>
</comment>
<gene>
    <name evidence="2" type="ORF">B0A55_12006</name>
</gene>
<keyword evidence="3" id="KW-1185">Reference proteome</keyword>
<proteinExistence type="predicted"/>